<dbReference type="EMBL" id="CP012333">
    <property type="protein sequence ID" value="AKU94907.1"/>
    <property type="molecule type" value="Genomic_DNA"/>
</dbReference>
<keyword evidence="3" id="KW-1185">Reference proteome</keyword>
<dbReference type="KEGG" id="llu:AKJ09_01571"/>
<gene>
    <name evidence="2" type="ORF">AKJ09_01571</name>
</gene>
<evidence type="ECO:0000313" key="3">
    <source>
        <dbReference type="Proteomes" id="UP000064967"/>
    </source>
</evidence>
<dbReference type="InterPro" id="IPR035234">
    <property type="entry name" value="IgGFc-bd_N"/>
</dbReference>
<dbReference type="STRING" id="1391654.AKJ09_01571"/>
<dbReference type="AlphaFoldDB" id="A0A0K1PN15"/>
<organism evidence="2 3">
    <name type="scientific">Labilithrix luteola</name>
    <dbReference type="NCBI Taxonomy" id="1391654"/>
    <lineage>
        <taxon>Bacteria</taxon>
        <taxon>Pseudomonadati</taxon>
        <taxon>Myxococcota</taxon>
        <taxon>Polyangia</taxon>
        <taxon>Polyangiales</taxon>
        <taxon>Labilitrichaceae</taxon>
        <taxon>Labilithrix</taxon>
    </lineage>
</organism>
<name>A0A0K1PN15_9BACT</name>
<reference evidence="2 3" key="1">
    <citation type="submission" date="2015-08" db="EMBL/GenBank/DDBJ databases">
        <authorList>
            <person name="Babu N.S."/>
            <person name="Beckwith C.J."/>
            <person name="Beseler K.G."/>
            <person name="Brison A."/>
            <person name="Carone J.V."/>
            <person name="Caskin T.P."/>
            <person name="Diamond M."/>
            <person name="Durham M.E."/>
            <person name="Foxe J.M."/>
            <person name="Go M."/>
            <person name="Henderson B.A."/>
            <person name="Jones I.B."/>
            <person name="McGettigan J.A."/>
            <person name="Micheletti S.J."/>
            <person name="Nasrallah M.E."/>
            <person name="Ortiz D."/>
            <person name="Piller C.R."/>
            <person name="Privatt S.R."/>
            <person name="Schneider S.L."/>
            <person name="Sharp S."/>
            <person name="Smith T.C."/>
            <person name="Stanton J.D."/>
            <person name="Ullery H.E."/>
            <person name="Wilson R.J."/>
            <person name="Serrano M.G."/>
            <person name="Buck G."/>
            <person name="Lee V."/>
            <person name="Wang Y."/>
            <person name="Carvalho R."/>
            <person name="Voegtly L."/>
            <person name="Shi R."/>
            <person name="Duckworth R."/>
            <person name="Johnson A."/>
            <person name="Loviza R."/>
            <person name="Walstead R."/>
            <person name="Shah Z."/>
            <person name="Kiflezghi M."/>
            <person name="Wade K."/>
            <person name="Ball S.L."/>
            <person name="Bradley K.W."/>
            <person name="Asai D.J."/>
            <person name="Bowman C.A."/>
            <person name="Russell D.A."/>
            <person name="Pope W.H."/>
            <person name="Jacobs-Sera D."/>
            <person name="Hendrix R.W."/>
            <person name="Hatfull G.F."/>
        </authorList>
    </citation>
    <scope>NUCLEOTIDE SEQUENCE [LARGE SCALE GENOMIC DNA]</scope>
    <source>
        <strain evidence="2 3">DSM 27648</strain>
    </source>
</reference>
<evidence type="ECO:0000259" key="1">
    <source>
        <dbReference type="Pfam" id="PF17517"/>
    </source>
</evidence>
<feature type="domain" description="IgGFc-binding protein N-terminal" evidence="1">
    <location>
        <begin position="231"/>
        <end position="557"/>
    </location>
</feature>
<dbReference type="Pfam" id="PF17517">
    <property type="entry name" value="IgGFc_binding"/>
    <property type="match status" value="1"/>
</dbReference>
<sequence length="584" mass="61948">MGLVSFAIAATIGACSTDRAPFDPGDNYTLAPDASTPDVACGFRCSRDLKTVLSACQGSDDVLFTCGADEGCGDGRCVPACEAAKLSKGSAGCDFWTLPVDSGKQSKGSCFAAMISNTWDRPVTLTAEYGGDPLDVSQSVYTVDVGSGTATYARLDGPLPSGQVAIVFLSAAPDTTEFEGILCPQNVTPAVKFDPIAHGTSRTKAFRLITDAPVSAYSIFPYGGASTYVPTATLLLPVSSWEKDYVAVSPFAFGFPSERTLQIVANQNDTVVSIRPNTEIPAGYGVEGATTGITQSWTLARGEVLQFTQENLTGSPISASNPVGIFGGSRCTYVPGDYGACDVLQQQISPTSQWGDQYALVPYPTRAFEFSSDSREFVPYTLVSAADGTVFSYDPVRPAGAPEKLDAGQSATFKTDELVVVRSQDSKHPFHASVYMTGQDFGGGLGGLGFRHGDPDFVTLAASDQFLDHYVFFTDYTFPETRLTIVRRKTAKGFLPVELECAGVIEGFQPVGTSGEFEYAWVTLTASSAPVKFPKGECGYGRQEAKSDGPFSINVWGLGYFASYGYLAGTGLRPINDFSSPVLK</sequence>
<evidence type="ECO:0000313" key="2">
    <source>
        <dbReference type="EMBL" id="AKU94907.1"/>
    </source>
</evidence>
<accession>A0A0K1PN15</accession>
<dbReference type="PANTHER" id="PTHR46534">
    <property type="entry name" value="IGGFC_BINDING DOMAIN-CONTAINING PROTEIN"/>
    <property type="match status" value="1"/>
</dbReference>
<proteinExistence type="predicted"/>
<protein>
    <recommendedName>
        <fullName evidence="1">IgGFc-binding protein N-terminal domain-containing protein</fullName>
    </recommendedName>
</protein>
<dbReference type="Proteomes" id="UP000064967">
    <property type="component" value="Chromosome"/>
</dbReference>
<dbReference type="PANTHER" id="PTHR46534:SF2">
    <property type="entry name" value="VWFD DOMAIN-CONTAINING PROTEIN"/>
    <property type="match status" value="1"/>
</dbReference>